<dbReference type="GeneID" id="31367850"/>
<evidence type="ECO:0000313" key="3">
    <source>
        <dbReference type="Proteomes" id="UP000001396"/>
    </source>
</evidence>
<dbReference type="Gene3D" id="1.20.1280.50">
    <property type="match status" value="1"/>
</dbReference>
<dbReference type="InterPro" id="IPR051251">
    <property type="entry name" value="STK_FNIP-Repeat"/>
</dbReference>
<dbReference type="InParanoid" id="D3BMG3"/>
<dbReference type="EMBL" id="ADBJ01000043">
    <property type="protein sequence ID" value="EFA77175.1"/>
    <property type="molecule type" value="Genomic_DNA"/>
</dbReference>
<organism evidence="2 3">
    <name type="scientific">Heterostelium pallidum (strain ATCC 26659 / Pp 5 / PN500)</name>
    <name type="common">Cellular slime mold</name>
    <name type="synonym">Polysphondylium pallidum</name>
    <dbReference type="NCBI Taxonomy" id="670386"/>
    <lineage>
        <taxon>Eukaryota</taxon>
        <taxon>Amoebozoa</taxon>
        <taxon>Evosea</taxon>
        <taxon>Eumycetozoa</taxon>
        <taxon>Dictyostelia</taxon>
        <taxon>Acytosteliales</taxon>
        <taxon>Acytosteliaceae</taxon>
        <taxon>Heterostelium</taxon>
    </lineage>
</organism>
<dbReference type="Proteomes" id="UP000001396">
    <property type="component" value="Unassembled WGS sequence"/>
</dbReference>
<evidence type="ECO:0000259" key="1">
    <source>
        <dbReference type="Pfam" id="PF18511"/>
    </source>
</evidence>
<accession>D3BMG3</accession>
<dbReference type="InterPro" id="IPR041567">
    <property type="entry name" value="COI1_F-box"/>
</dbReference>
<evidence type="ECO:0000313" key="2">
    <source>
        <dbReference type="EMBL" id="EFA77175.1"/>
    </source>
</evidence>
<dbReference type="Pfam" id="PF18511">
    <property type="entry name" value="F-box_5"/>
    <property type="match status" value="1"/>
</dbReference>
<dbReference type="PANTHER" id="PTHR32134:SF92">
    <property type="entry name" value="FNIP REPEAT-CONTAINING PROTEIN"/>
    <property type="match status" value="1"/>
</dbReference>
<dbReference type="Pfam" id="PF05725">
    <property type="entry name" value="FNIP"/>
    <property type="match status" value="7"/>
</dbReference>
<name>D3BMG3_HETP5</name>
<gene>
    <name evidence="2" type="ORF">PPL_12383</name>
</gene>
<comment type="caution">
    <text evidence="2">The sequence shown here is derived from an EMBL/GenBank/DDBJ whole genome shotgun (WGS) entry which is preliminary data.</text>
</comment>
<dbReference type="SUPFAM" id="SSF52058">
    <property type="entry name" value="L domain-like"/>
    <property type="match status" value="2"/>
</dbReference>
<dbReference type="InterPro" id="IPR008615">
    <property type="entry name" value="FNIP"/>
</dbReference>
<dbReference type="AlphaFoldDB" id="D3BMG3"/>
<dbReference type="OMA" id="NSPILEC"/>
<dbReference type="PANTHER" id="PTHR32134">
    <property type="entry name" value="FNIP REPEAT-CONTAINING PROTEIN"/>
    <property type="match status" value="1"/>
</dbReference>
<keyword evidence="3" id="KW-1185">Reference proteome</keyword>
<dbReference type="RefSeq" id="XP_020429304.1">
    <property type="nucleotide sequence ID" value="XM_020583117.1"/>
</dbReference>
<proteinExistence type="predicted"/>
<feature type="domain" description="COI1 F-box" evidence="1">
    <location>
        <begin position="5"/>
        <end position="36"/>
    </location>
</feature>
<protein>
    <recommendedName>
        <fullName evidence="1">COI1 F-box domain-containing protein</fullName>
    </recommendedName>
</protein>
<sequence length="1017" mass="115727">MSIVSFSDLLLKYIVSYIDDNVDRIVFSLVCKRWFEKRNNFLHFKYDDFIKHIYVDQNKKTNLSSFNQLLKQTNSIQSNILEIKDNLKLLKIPENITEIIIDRTITKIEDWKYMIKQSNVRSIIFDSTFVQKIEPGTLPSNVKSIRFCSSLFVSPLELGCLPDGLESLELPTTYDKPIQPGVLPNSLKQLNLGYTRLIPTNSLPVKVRLQVGSLPPNLEELRLNVITPYQIENVNVLPKSLKSIDNCPINWIKYYLKELPLIESVVISDNVPSGFLTPGDLPPTITKLIFRGNPYNKLSVGVIPSSVRHLDLGGFEISLGSNVLPKDAHYDYLNLGLYYNIPILPNQLPPNIKELSMCSYNQRLSVGSLPHGIVKLDITMCDISNIEVDSIPSSVEILTIGSNCVSNNNNNNNNNKNNSNNKMFHPITENVRTLISNVEALSKCDIKYLPKTVLSITVASPYQYQYELKRVGPDHFLFLYKIVRKNWWQVGIPFCFWFPIASLGLKIYPSSFVLVLIWFLVLVRPNSVDKARINKAIGDAEDKYGISFKYIQKYMKKTIVIILKSYDSIIRNTYFSKHTLYVIEQVDLYQYKDVAYYYFDDVQSKGIPKHINEIRFSNSMNKDISVLKSTIESSNICSIVFGQSYNQPFRAGVSLPNGIKSISLGRDYNSTLEVGCFPEGLERLELGEYFNQPLDPGVLPISLKYLKLGDEGYRYRCGSNFNMQLEPGSLPPNLEELHFDCQMYSYPLKDGTLPKSLKTIVYCQLEWLKYLKTLPLIDNLSFSDDIPLLTLKPGDIPSTVTKLYFHPRPVMRVNNKLGPVIPPSVKHLDMGGSSYSMVEDPSVNTPIFSRETHYDYFNPGARMDQTFFSHFPPNIIELDLRQYRWSVEPPGVLPATIKKLSLSKPINPDAIPKSVEHVVLKDMTIGVFPNDIKTVDVVTGYQHILDKGINIIPKSVKNIKIVGSLRYSILLRRIDNSSYIIVLKDSDHHSRIGMITSLGLMKILKGIHDNNSQTSQV</sequence>
<reference evidence="2 3" key="1">
    <citation type="journal article" date="2011" name="Genome Res.">
        <title>Phylogeny-wide analysis of social amoeba genomes highlights ancient origins for complex intercellular communication.</title>
        <authorList>
            <person name="Heidel A.J."/>
            <person name="Lawal H.M."/>
            <person name="Felder M."/>
            <person name="Schilde C."/>
            <person name="Helps N.R."/>
            <person name="Tunggal B."/>
            <person name="Rivero F."/>
            <person name="John U."/>
            <person name="Schleicher M."/>
            <person name="Eichinger L."/>
            <person name="Platzer M."/>
            <person name="Noegel A.A."/>
            <person name="Schaap P."/>
            <person name="Gloeckner G."/>
        </authorList>
    </citation>
    <scope>NUCLEOTIDE SEQUENCE [LARGE SCALE GENOMIC DNA]</scope>
    <source>
        <strain evidence="3">ATCC 26659 / Pp 5 / PN500</strain>
    </source>
</reference>